<organism evidence="1 2">
    <name type="scientific">Shimia isoporae</name>
    <dbReference type="NCBI Taxonomy" id="647720"/>
    <lineage>
        <taxon>Bacteria</taxon>
        <taxon>Pseudomonadati</taxon>
        <taxon>Pseudomonadota</taxon>
        <taxon>Alphaproteobacteria</taxon>
        <taxon>Rhodobacterales</taxon>
        <taxon>Roseobacteraceae</taxon>
    </lineage>
</organism>
<protein>
    <submittedName>
        <fullName evidence="1">Uncharacterized protein</fullName>
    </submittedName>
</protein>
<name>A0A4R1N323_9RHOB</name>
<dbReference type="EMBL" id="SMGR01000004">
    <property type="protein sequence ID" value="TCK99871.1"/>
    <property type="molecule type" value="Genomic_DNA"/>
</dbReference>
<gene>
    <name evidence="1" type="ORF">BXY66_3575</name>
</gene>
<evidence type="ECO:0000313" key="1">
    <source>
        <dbReference type="EMBL" id="TCK99871.1"/>
    </source>
</evidence>
<keyword evidence="2" id="KW-1185">Reference proteome</keyword>
<accession>A0A4R1N323</accession>
<proteinExistence type="predicted"/>
<evidence type="ECO:0000313" key="2">
    <source>
        <dbReference type="Proteomes" id="UP000295673"/>
    </source>
</evidence>
<dbReference type="AlphaFoldDB" id="A0A4R1N323"/>
<reference evidence="1 2" key="1">
    <citation type="submission" date="2019-03" db="EMBL/GenBank/DDBJ databases">
        <title>Genomic Encyclopedia of Archaeal and Bacterial Type Strains, Phase II (KMG-II): from individual species to whole genera.</title>
        <authorList>
            <person name="Goeker M."/>
        </authorList>
    </citation>
    <scope>NUCLEOTIDE SEQUENCE [LARGE SCALE GENOMIC DNA]</scope>
    <source>
        <strain evidence="1 2">DSM 26433</strain>
    </source>
</reference>
<dbReference type="Proteomes" id="UP000295673">
    <property type="component" value="Unassembled WGS sequence"/>
</dbReference>
<comment type="caution">
    <text evidence="1">The sequence shown here is derived from an EMBL/GenBank/DDBJ whole genome shotgun (WGS) entry which is preliminary data.</text>
</comment>
<sequence length="165" mass="17753">MKKIAAAISVYSYSCLASCKGLRRRALTFAAAVLATSGPMFGDALAIGKTTKQHQMVLSCPMPLPESDKLCRALADGIRAISPDSVLYFAQENLGHASGTHVSLVVTSQNHFGIIGHLEWRTASSPKPSKGPEVRFDVMDTTLSAEFFPHFVQGLLEATPEFLAE</sequence>